<evidence type="ECO:0000313" key="1">
    <source>
        <dbReference type="EMBL" id="TDB58824.1"/>
    </source>
</evidence>
<dbReference type="Proteomes" id="UP000295254">
    <property type="component" value="Unassembled WGS sequence"/>
</dbReference>
<keyword evidence="2" id="KW-1185">Reference proteome</keyword>
<reference evidence="2" key="1">
    <citation type="journal article" date="2019" name="bioRxiv">
        <title>Bacterially produced spermidine induces plant systemic susceptibility to pathogens.</title>
        <authorList>
            <person name="Melnyk R.A."/>
            <person name="Beskrovnaya P.A."/>
            <person name="Liu Z."/>
            <person name="Song Y."/>
            <person name="Haney C.H."/>
        </authorList>
    </citation>
    <scope>NUCLEOTIDE SEQUENCE [LARGE SCALE GENOMIC DNA]</scope>
    <source>
        <strain evidence="2">Dha-51</strain>
    </source>
</reference>
<organism evidence="1 2">
    <name type="scientific">Pseudomonas vancouverensis</name>
    <dbReference type="NCBI Taxonomy" id="95300"/>
    <lineage>
        <taxon>Bacteria</taxon>
        <taxon>Pseudomonadati</taxon>
        <taxon>Pseudomonadota</taxon>
        <taxon>Gammaproteobacteria</taxon>
        <taxon>Pseudomonadales</taxon>
        <taxon>Pseudomonadaceae</taxon>
        <taxon>Pseudomonas</taxon>
    </lineage>
</organism>
<accession>A0A4R4JVN8</accession>
<proteinExistence type="predicted"/>
<protein>
    <submittedName>
        <fullName evidence="1">Uncharacterized protein</fullName>
    </submittedName>
</protein>
<evidence type="ECO:0000313" key="2">
    <source>
        <dbReference type="Proteomes" id="UP000295254"/>
    </source>
</evidence>
<dbReference type="AlphaFoldDB" id="A0A4R4JVN8"/>
<dbReference type="OrthoDB" id="7029660at2"/>
<sequence length="69" mass="8176">MRTLHRFIFPSKTKHAALEWPMEFDLHVNVGDFVEFEMIPGQNWLITRKKFKVLSDNTVEHVDYSTEPA</sequence>
<name>A0A4R4JVN8_PSEVA</name>
<comment type="caution">
    <text evidence="1">The sequence shown here is derived from an EMBL/GenBank/DDBJ whole genome shotgun (WGS) entry which is preliminary data.</text>
</comment>
<gene>
    <name evidence="1" type="ORF">EIY72_21230</name>
</gene>
<dbReference type="EMBL" id="RRZK01000029">
    <property type="protein sequence ID" value="TDB58824.1"/>
    <property type="molecule type" value="Genomic_DNA"/>
</dbReference>